<protein>
    <submittedName>
        <fullName evidence="2">Uncharacterized protein</fullName>
    </submittedName>
</protein>
<dbReference type="GeneID" id="99243431"/>
<dbReference type="AlphaFoldDB" id="A0A6B9F5F7"/>
<feature type="compositionally biased region" description="Basic and acidic residues" evidence="1">
    <location>
        <begin position="43"/>
        <end position="60"/>
    </location>
</feature>
<evidence type="ECO:0000256" key="1">
    <source>
        <dbReference type="SAM" id="MobiDB-lite"/>
    </source>
</evidence>
<keyword evidence="3" id="KW-1185">Reference proteome</keyword>
<feature type="region of interest" description="Disordered" evidence="1">
    <location>
        <begin position="26"/>
        <end position="65"/>
    </location>
</feature>
<dbReference type="KEGG" id="hra:EI982_13585"/>
<dbReference type="Proteomes" id="UP000428325">
    <property type="component" value="Chromosome"/>
</dbReference>
<name>A0A6B9F5F7_9EURY</name>
<reference evidence="2 3" key="1">
    <citation type="submission" date="2018-12" db="EMBL/GenBank/DDBJ databases">
        <title>Complete genome sequence of Haloplanus rallus MBLA0036.</title>
        <authorList>
            <person name="Nam Y.-d."/>
            <person name="Kang J."/>
            <person name="Chung W.-H."/>
            <person name="Park Y.S."/>
        </authorList>
    </citation>
    <scope>NUCLEOTIDE SEQUENCE [LARGE SCALE GENOMIC DNA]</scope>
    <source>
        <strain evidence="2 3">MBLA0036</strain>
    </source>
</reference>
<dbReference type="OrthoDB" id="313543at2157"/>
<gene>
    <name evidence="2" type="ORF">EI982_13585</name>
</gene>
<proteinExistence type="predicted"/>
<dbReference type="EMBL" id="CP034345">
    <property type="protein sequence ID" value="QGX95745.1"/>
    <property type="molecule type" value="Genomic_DNA"/>
</dbReference>
<dbReference type="RefSeq" id="WP_157690206.1">
    <property type="nucleotide sequence ID" value="NZ_CP034345.1"/>
</dbReference>
<sequence length="159" mass="16184">MAAPGDVGDMDRRTLLGTVSLLAVGGCAGPPAEPSPAEPSPDEPLRLSDASIRDTGRCDDPETASVDVSASRVRVTGCVTGPNGCSIASFGSATVEGSRLVVVVTTRRDAPPEVSCTEALVPRGYVATVDLSSGRPRSVRVIHDAAGGRERVADVAVDS</sequence>
<evidence type="ECO:0000313" key="3">
    <source>
        <dbReference type="Proteomes" id="UP000428325"/>
    </source>
</evidence>
<organism evidence="2 3">
    <name type="scientific">Haloplanus rallus</name>
    <dbReference type="NCBI Taxonomy" id="1816183"/>
    <lineage>
        <taxon>Archaea</taxon>
        <taxon>Methanobacteriati</taxon>
        <taxon>Methanobacteriota</taxon>
        <taxon>Stenosarchaea group</taxon>
        <taxon>Halobacteria</taxon>
        <taxon>Halobacteriales</taxon>
        <taxon>Haloferacaceae</taxon>
        <taxon>Haloplanus</taxon>
    </lineage>
</organism>
<accession>A0A6B9F5F7</accession>
<evidence type="ECO:0000313" key="2">
    <source>
        <dbReference type="EMBL" id="QGX95745.1"/>
    </source>
</evidence>